<sequence>DDLGKDHSKTEPNELKRARVENIVSSMRSSPSLPTQVNGCKKRKWYHPQQHDTTAERYHSALGMNMSLGMFIDDDTADNNSLDNSEIRQKKVEKDQLKNQLRTMQEQLAEMQQKYVQLCTRMDQDSECQNDDDGSDIDQDNDNSS</sequence>
<protein>
    <submittedName>
        <fullName evidence="3">Homeobox protein prospero</fullName>
    </submittedName>
</protein>
<feature type="region of interest" description="Disordered" evidence="2">
    <location>
        <begin position="124"/>
        <end position="145"/>
    </location>
</feature>
<dbReference type="PANTHER" id="PTHR12198">
    <property type="entry name" value="HOMEOBOX PROTEIN PROSPERO/PROX-1/CEH-26"/>
    <property type="match status" value="1"/>
</dbReference>
<feature type="non-terminal residue" evidence="3">
    <location>
        <position position="1"/>
    </location>
</feature>
<dbReference type="GO" id="GO:0000978">
    <property type="term" value="F:RNA polymerase II cis-regulatory region sequence-specific DNA binding"/>
    <property type="evidence" value="ECO:0007669"/>
    <property type="project" value="TreeGrafter"/>
</dbReference>
<keyword evidence="3" id="KW-0371">Homeobox</keyword>
<dbReference type="InterPro" id="IPR039350">
    <property type="entry name" value="Prospero_homeodomain"/>
</dbReference>
<accession>A0A0A9XK20</accession>
<gene>
    <name evidence="3" type="primary">pros_0</name>
    <name evidence="3" type="ORF">CM83_105643</name>
</gene>
<keyword evidence="1" id="KW-0175">Coiled coil</keyword>
<feature type="non-terminal residue" evidence="3">
    <location>
        <position position="145"/>
    </location>
</feature>
<evidence type="ECO:0000256" key="2">
    <source>
        <dbReference type="SAM" id="MobiDB-lite"/>
    </source>
</evidence>
<proteinExistence type="predicted"/>
<evidence type="ECO:0000313" key="3">
    <source>
        <dbReference type="EMBL" id="JAG20329.1"/>
    </source>
</evidence>
<dbReference type="EMBL" id="GBHO01023275">
    <property type="protein sequence ID" value="JAG20329.1"/>
    <property type="molecule type" value="Transcribed_RNA"/>
</dbReference>
<feature type="compositionally biased region" description="Acidic residues" evidence="2">
    <location>
        <begin position="125"/>
        <end position="145"/>
    </location>
</feature>
<dbReference type="PANTHER" id="PTHR12198:SF0">
    <property type="entry name" value="HOMEOBOX PROTEIN PROSPERO"/>
    <property type="match status" value="1"/>
</dbReference>
<dbReference type="AlphaFoldDB" id="A0A0A9XK20"/>
<evidence type="ECO:0000256" key="1">
    <source>
        <dbReference type="SAM" id="Coils"/>
    </source>
</evidence>
<reference evidence="3" key="1">
    <citation type="journal article" date="2014" name="PLoS ONE">
        <title>Transcriptome-Based Identification of ABC Transporters in the Western Tarnished Plant Bug Lygus hesperus.</title>
        <authorList>
            <person name="Hull J.J."/>
            <person name="Chaney K."/>
            <person name="Geib S.M."/>
            <person name="Fabrick J.A."/>
            <person name="Brent C.S."/>
            <person name="Walsh D."/>
            <person name="Lavine L.C."/>
        </authorList>
    </citation>
    <scope>NUCLEOTIDE SEQUENCE</scope>
</reference>
<keyword evidence="3" id="KW-0238">DNA-binding</keyword>
<reference evidence="3" key="2">
    <citation type="submission" date="2014-07" db="EMBL/GenBank/DDBJ databases">
        <authorList>
            <person name="Hull J."/>
        </authorList>
    </citation>
    <scope>NUCLEOTIDE SEQUENCE</scope>
</reference>
<dbReference type="GO" id="GO:0000981">
    <property type="term" value="F:DNA-binding transcription factor activity, RNA polymerase II-specific"/>
    <property type="evidence" value="ECO:0007669"/>
    <property type="project" value="TreeGrafter"/>
</dbReference>
<feature type="coiled-coil region" evidence="1">
    <location>
        <begin position="87"/>
        <end position="121"/>
    </location>
</feature>
<name>A0A0A9XK20_LYGHE</name>
<organism evidence="3">
    <name type="scientific">Lygus hesperus</name>
    <name type="common">Western plant bug</name>
    <dbReference type="NCBI Taxonomy" id="30085"/>
    <lineage>
        <taxon>Eukaryota</taxon>
        <taxon>Metazoa</taxon>
        <taxon>Ecdysozoa</taxon>
        <taxon>Arthropoda</taxon>
        <taxon>Hexapoda</taxon>
        <taxon>Insecta</taxon>
        <taxon>Pterygota</taxon>
        <taxon>Neoptera</taxon>
        <taxon>Paraneoptera</taxon>
        <taxon>Hemiptera</taxon>
        <taxon>Heteroptera</taxon>
        <taxon>Panheteroptera</taxon>
        <taxon>Cimicomorpha</taxon>
        <taxon>Miridae</taxon>
        <taxon>Mirini</taxon>
        <taxon>Lygus</taxon>
    </lineage>
</organism>
<dbReference type="GO" id="GO:0005634">
    <property type="term" value="C:nucleus"/>
    <property type="evidence" value="ECO:0007669"/>
    <property type="project" value="TreeGrafter"/>
</dbReference>